<name>A0A6B3N4X6_9CYAN</name>
<dbReference type="AlphaFoldDB" id="A0A6B3N4X6"/>
<dbReference type="GO" id="GO:0005525">
    <property type="term" value="F:GTP binding"/>
    <property type="evidence" value="ECO:0007669"/>
    <property type="project" value="UniProtKB-KW"/>
</dbReference>
<dbReference type="InterPro" id="IPR027094">
    <property type="entry name" value="Mitofusin_fam"/>
</dbReference>
<accession>A0A6B3N4X6</accession>
<protein>
    <recommendedName>
        <fullName evidence="6">Dynamin N-terminal domain-containing protein</fullName>
    </recommendedName>
</protein>
<evidence type="ECO:0000256" key="5">
    <source>
        <dbReference type="ARBA" id="ARBA00023136"/>
    </source>
</evidence>
<dbReference type="GO" id="GO:0003924">
    <property type="term" value="F:GTPase activity"/>
    <property type="evidence" value="ECO:0007669"/>
    <property type="project" value="InterPro"/>
</dbReference>
<keyword evidence="5" id="KW-0472">Membrane</keyword>
<evidence type="ECO:0000256" key="2">
    <source>
        <dbReference type="ARBA" id="ARBA00022741"/>
    </source>
</evidence>
<dbReference type="InterPro" id="IPR027417">
    <property type="entry name" value="P-loop_NTPase"/>
</dbReference>
<evidence type="ECO:0000256" key="1">
    <source>
        <dbReference type="ARBA" id="ARBA00004370"/>
    </source>
</evidence>
<dbReference type="SUPFAM" id="SSF52540">
    <property type="entry name" value="P-loop containing nucleoside triphosphate hydrolases"/>
    <property type="match status" value="2"/>
</dbReference>
<sequence length="782" mass="89353">MTINTALLQEIQDYLTDASDQQVQCFATEVERLKQLQEFFNKYPEECKRFPELIRAEKALDYKRPYRIAVIGVTGAGKSTFINALLGQELVLTRAAGKAATGTVLEIFLDASDEEDQIASVEYRDKANIRKLVDNFIQCYKPGAKFKGNLDTNLANALKHFEPEQRLTTAKNFRSVEFERLRDTLAGIVMQYHNHERSIGSFRRDFSLTNPVEKEELKNLTDENSNLNSPNSTTRIIGLVKKVTYRLKPMESDFVTDTFQLPKNVCLVDLPGLDGSPLHNIIIREGIKDADAAIYIKGPKRIDTDDDVDLLSNIREYIHVEGNVESSEGVFFVLNARDSITEDKVPANLAKDMHDLIENFLPGYTSHPSLSNRGGEGKPYFLISALAALEAQKALTNQPLENPNNYESLKLKLDVRNGSDDDLLKASQVPTLIDKLTLFARDYRIEGQIRDGKTVIDKIFESLDTGYREEQSQLTRVGVYSSQNQVNTVLQEKQQELETTLRKFRENILKNDLKEWHNQLTIDAQNICQAIDSSLKEKMPNLWKKASSEDIYYPYAGSTFQILEKQLVGGIEVNLWHQFTFKVPVLAKHLVQLYTEAINTQKVAHQINENCLGYLDLAAIQSSLNGWIEKEMSVTMQEVSKYIALTIITDSEKWGLLKLTSNSEKFKQSIEKISKQPDVTNLAHFEPLITTVREHYQPIVSDFCIKALLNLFKYEMFLIEQRLFDLINQTFEEIRSNSNKHPGVRTKIMALIKSDPEWKRMELVERKLADLNFICRKAETNH</sequence>
<keyword evidence="2" id="KW-0547">Nucleotide-binding</keyword>
<proteinExistence type="predicted"/>
<dbReference type="EMBL" id="JAAHFQ010000040">
    <property type="protein sequence ID" value="NER26637.1"/>
    <property type="molecule type" value="Genomic_DNA"/>
</dbReference>
<dbReference type="PANTHER" id="PTHR10465:SF0">
    <property type="entry name" value="SARCALUMENIN"/>
    <property type="match status" value="1"/>
</dbReference>
<evidence type="ECO:0000256" key="4">
    <source>
        <dbReference type="ARBA" id="ARBA00023134"/>
    </source>
</evidence>
<dbReference type="PANTHER" id="PTHR10465">
    <property type="entry name" value="TRANSMEMBRANE GTPASE FZO1"/>
    <property type="match status" value="1"/>
</dbReference>
<evidence type="ECO:0000259" key="6">
    <source>
        <dbReference type="Pfam" id="PF00350"/>
    </source>
</evidence>
<evidence type="ECO:0000313" key="7">
    <source>
        <dbReference type="EMBL" id="NER26637.1"/>
    </source>
</evidence>
<keyword evidence="4" id="KW-0342">GTP-binding</keyword>
<organism evidence="7">
    <name type="scientific">Symploca sp. SIO1C4</name>
    <dbReference type="NCBI Taxonomy" id="2607765"/>
    <lineage>
        <taxon>Bacteria</taxon>
        <taxon>Bacillati</taxon>
        <taxon>Cyanobacteriota</taxon>
        <taxon>Cyanophyceae</taxon>
        <taxon>Coleofasciculales</taxon>
        <taxon>Coleofasciculaceae</taxon>
        <taxon>Symploca</taxon>
    </lineage>
</organism>
<dbReference type="Pfam" id="PF00350">
    <property type="entry name" value="Dynamin_N"/>
    <property type="match status" value="1"/>
</dbReference>
<comment type="caution">
    <text evidence="7">The sequence shown here is derived from an EMBL/GenBank/DDBJ whole genome shotgun (WGS) entry which is preliminary data.</text>
</comment>
<dbReference type="InterPro" id="IPR045063">
    <property type="entry name" value="Dynamin_N"/>
</dbReference>
<comment type="subcellular location">
    <subcellularLocation>
        <location evidence="1">Membrane</location>
    </subcellularLocation>
</comment>
<evidence type="ECO:0000256" key="3">
    <source>
        <dbReference type="ARBA" id="ARBA00022801"/>
    </source>
</evidence>
<dbReference type="Gene3D" id="3.40.50.300">
    <property type="entry name" value="P-loop containing nucleotide triphosphate hydrolases"/>
    <property type="match status" value="2"/>
</dbReference>
<keyword evidence="3" id="KW-0378">Hydrolase</keyword>
<feature type="domain" description="Dynamin N-terminal" evidence="6">
    <location>
        <begin position="68"/>
        <end position="296"/>
    </location>
</feature>
<reference evidence="7" key="1">
    <citation type="submission" date="2019-11" db="EMBL/GenBank/DDBJ databases">
        <title>Genomic insights into an expanded diversity of filamentous marine cyanobacteria reveals the extraordinary biosynthetic potential of Moorea and Okeania.</title>
        <authorList>
            <person name="Ferreira Leao T."/>
            <person name="Wang M."/>
            <person name="Moss N."/>
            <person name="Da Silva R."/>
            <person name="Sanders J."/>
            <person name="Nurk S."/>
            <person name="Gurevich A."/>
            <person name="Humphrey G."/>
            <person name="Reher R."/>
            <person name="Zhu Q."/>
            <person name="Belda-Ferre P."/>
            <person name="Glukhov E."/>
            <person name="Rex R."/>
            <person name="Dorrestein P.C."/>
            <person name="Knight R."/>
            <person name="Pevzner P."/>
            <person name="Gerwick W.H."/>
            <person name="Gerwick L."/>
        </authorList>
    </citation>
    <scope>NUCLEOTIDE SEQUENCE</scope>
    <source>
        <strain evidence="7">SIO1C4</strain>
    </source>
</reference>
<gene>
    <name evidence="7" type="ORF">F6J89_03145</name>
</gene>
<dbReference type="GO" id="GO:0016020">
    <property type="term" value="C:membrane"/>
    <property type="evidence" value="ECO:0007669"/>
    <property type="project" value="UniProtKB-SubCell"/>
</dbReference>